<evidence type="ECO:0000313" key="11">
    <source>
        <dbReference type="EMBL" id="KAK0515304.1"/>
    </source>
</evidence>
<keyword evidence="5" id="KW-0227">DNA damage</keyword>
<dbReference type="GO" id="GO:0008270">
    <property type="term" value="F:zinc ion binding"/>
    <property type="evidence" value="ECO:0007669"/>
    <property type="project" value="InterPro"/>
</dbReference>
<feature type="domain" description="Xylose isomerase-like TIM barrel" evidence="10">
    <location>
        <begin position="252"/>
        <end position="520"/>
    </location>
</feature>
<evidence type="ECO:0000256" key="6">
    <source>
        <dbReference type="ARBA" id="ARBA00022801"/>
    </source>
</evidence>
<feature type="region of interest" description="Disordered" evidence="9">
    <location>
        <begin position="565"/>
        <end position="597"/>
    </location>
</feature>
<name>A0AA39R7W9_9LECA</name>
<feature type="region of interest" description="Disordered" evidence="9">
    <location>
        <begin position="1"/>
        <end position="224"/>
    </location>
</feature>
<organism evidence="11 12">
    <name type="scientific">Cladonia borealis</name>
    <dbReference type="NCBI Taxonomy" id="184061"/>
    <lineage>
        <taxon>Eukaryota</taxon>
        <taxon>Fungi</taxon>
        <taxon>Dikarya</taxon>
        <taxon>Ascomycota</taxon>
        <taxon>Pezizomycotina</taxon>
        <taxon>Lecanoromycetes</taxon>
        <taxon>OSLEUM clade</taxon>
        <taxon>Lecanoromycetidae</taxon>
        <taxon>Lecanorales</taxon>
        <taxon>Lecanorineae</taxon>
        <taxon>Cladoniaceae</taxon>
        <taxon>Cladonia</taxon>
    </lineage>
</organism>
<feature type="compositionally biased region" description="Basic and acidic residues" evidence="9">
    <location>
        <begin position="95"/>
        <end position="115"/>
    </location>
</feature>
<dbReference type="SMART" id="SM00518">
    <property type="entry name" value="AP2Ec"/>
    <property type="match status" value="1"/>
</dbReference>
<protein>
    <recommendedName>
        <fullName evidence="3">Apurinic-apyrimidinic endonuclease 1</fullName>
    </recommendedName>
</protein>
<feature type="compositionally biased region" description="Polar residues" evidence="9">
    <location>
        <begin position="1"/>
        <end position="16"/>
    </location>
</feature>
<dbReference type="PANTHER" id="PTHR21445">
    <property type="entry name" value="ENDONUCLEASE IV ENDODEOXYRIBONUCLEASE IV"/>
    <property type="match status" value="1"/>
</dbReference>
<comment type="caution">
    <text evidence="11">The sequence shown here is derived from an EMBL/GenBank/DDBJ whole genome shotgun (WGS) entry which is preliminary data.</text>
</comment>
<dbReference type="Gene3D" id="3.20.20.150">
    <property type="entry name" value="Divalent-metal-dependent TIM barrel enzymes"/>
    <property type="match status" value="1"/>
</dbReference>
<dbReference type="InterPro" id="IPR018246">
    <property type="entry name" value="AP_endonuc_F2_Zn_BS"/>
</dbReference>
<evidence type="ECO:0000256" key="8">
    <source>
        <dbReference type="ARBA" id="ARBA00023204"/>
    </source>
</evidence>
<dbReference type="InterPro" id="IPR036237">
    <property type="entry name" value="Xyl_isomerase-like_sf"/>
</dbReference>
<dbReference type="GO" id="GO:0003677">
    <property type="term" value="F:DNA binding"/>
    <property type="evidence" value="ECO:0007669"/>
    <property type="project" value="InterPro"/>
</dbReference>
<dbReference type="PROSITE" id="PS00731">
    <property type="entry name" value="AP_NUCLEASE_F2_3"/>
    <property type="match status" value="1"/>
</dbReference>
<dbReference type="GO" id="GO:0003906">
    <property type="term" value="F:DNA-(apurinic or apyrimidinic site) endonuclease activity"/>
    <property type="evidence" value="ECO:0007669"/>
    <property type="project" value="TreeGrafter"/>
</dbReference>
<evidence type="ECO:0000256" key="4">
    <source>
        <dbReference type="ARBA" id="ARBA00022723"/>
    </source>
</evidence>
<keyword evidence="6" id="KW-0378">Hydrolase</keyword>
<keyword evidence="4" id="KW-0479">Metal-binding</keyword>
<dbReference type="FunFam" id="3.20.20.150:FF:000001">
    <property type="entry name" value="Probable endonuclease 4"/>
    <property type="match status" value="1"/>
</dbReference>
<dbReference type="Proteomes" id="UP001166286">
    <property type="component" value="Unassembled WGS sequence"/>
</dbReference>
<dbReference type="PROSITE" id="PS00730">
    <property type="entry name" value="AP_NUCLEASE_F2_2"/>
    <property type="match status" value="1"/>
</dbReference>
<accession>A0AA39R7W9</accession>
<evidence type="ECO:0000259" key="10">
    <source>
        <dbReference type="Pfam" id="PF01261"/>
    </source>
</evidence>
<dbReference type="NCBIfam" id="TIGR00587">
    <property type="entry name" value="nfo"/>
    <property type="match status" value="1"/>
</dbReference>
<dbReference type="CDD" id="cd00019">
    <property type="entry name" value="AP2Ec"/>
    <property type="match status" value="1"/>
</dbReference>
<dbReference type="HAMAP" id="MF_00152">
    <property type="entry name" value="Nfo"/>
    <property type="match status" value="1"/>
</dbReference>
<evidence type="ECO:0000256" key="7">
    <source>
        <dbReference type="ARBA" id="ARBA00022833"/>
    </source>
</evidence>
<keyword evidence="7" id="KW-0862">Zinc</keyword>
<dbReference type="PROSITE" id="PS51432">
    <property type="entry name" value="AP_NUCLEASE_F2_4"/>
    <property type="match status" value="1"/>
</dbReference>
<dbReference type="Pfam" id="PF01261">
    <property type="entry name" value="AP_endonuc_2"/>
    <property type="match status" value="1"/>
</dbReference>
<comment type="similarity">
    <text evidence="2">Belongs to the AP endonuclease 2 family.</text>
</comment>
<evidence type="ECO:0000256" key="2">
    <source>
        <dbReference type="ARBA" id="ARBA00005340"/>
    </source>
</evidence>
<evidence type="ECO:0000256" key="3">
    <source>
        <dbReference type="ARBA" id="ARBA00021759"/>
    </source>
</evidence>
<keyword evidence="12" id="KW-1185">Reference proteome</keyword>
<dbReference type="PANTHER" id="PTHR21445:SF0">
    <property type="entry name" value="APURINIC-APYRIMIDINIC ENDONUCLEASE"/>
    <property type="match status" value="1"/>
</dbReference>
<evidence type="ECO:0000256" key="5">
    <source>
        <dbReference type="ARBA" id="ARBA00022763"/>
    </source>
</evidence>
<keyword evidence="8" id="KW-0234">DNA repair</keyword>
<dbReference type="InterPro" id="IPR001719">
    <property type="entry name" value="AP_endonuc_2"/>
</dbReference>
<reference evidence="11" key="1">
    <citation type="submission" date="2023-03" db="EMBL/GenBank/DDBJ databases">
        <title>Complete genome of Cladonia borealis.</title>
        <authorList>
            <person name="Park H."/>
        </authorList>
    </citation>
    <scope>NUCLEOTIDE SEQUENCE</scope>
    <source>
        <strain evidence="11">ANT050790</strain>
    </source>
</reference>
<dbReference type="SUPFAM" id="SSF51658">
    <property type="entry name" value="Xylose isomerase-like"/>
    <property type="match status" value="1"/>
</dbReference>
<dbReference type="GO" id="GO:0005739">
    <property type="term" value="C:mitochondrion"/>
    <property type="evidence" value="ECO:0007669"/>
    <property type="project" value="TreeGrafter"/>
</dbReference>
<proteinExistence type="inferred from homology"/>
<evidence type="ECO:0000256" key="1">
    <source>
        <dbReference type="ARBA" id="ARBA00001947"/>
    </source>
</evidence>
<dbReference type="EMBL" id="JAFEKC020000004">
    <property type="protein sequence ID" value="KAK0515304.1"/>
    <property type="molecule type" value="Genomic_DNA"/>
</dbReference>
<dbReference type="GO" id="GO:0005634">
    <property type="term" value="C:nucleus"/>
    <property type="evidence" value="ECO:0007669"/>
    <property type="project" value="TreeGrafter"/>
</dbReference>
<dbReference type="InterPro" id="IPR013022">
    <property type="entry name" value="Xyl_isomerase-like_TIM-brl"/>
</dbReference>
<comment type="cofactor">
    <cofactor evidence="1">
        <name>Zn(2+)</name>
        <dbReference type="ChEBI" id="CHEBI:29105"/>
    </cofactor>
</comment>
<sequence length="597" mass="67055">MTAPESVTDTPRSSPRSQRRKTAANPPIEPPSPITPAEEARTPYRPSHFSNGTSEQARPASSRKRPKTEAVIVKEELQGTAENGNPRKSRQQKKIQQEEAQGKIREEGSREEHTSPTKIVRNKIKDEEVGLQVDGESPRNRKRKRTTESKEANITESGTSPKKTKRRVAEHEEEAIDGEPTPRKAQRKEKVKQEEAEEKEEEEVPKKIKRKRKTKEEKEAEAMPLASRTNGLQMFIGAHVSCAKGVHNTVTNCVHIGGNAFAMFLKSQRKWENPPLQDDHREQFISFCRDHKYDAASHVLPHGSYLVNLAQQEAEKATQAYNAFLDDLHRCEALGIKLYNFHPGWTGSHPRPSAISRIANALNRAHLTTKTVTPVLETMAGGGNVIGSSFEDLRDIIAQVEDKKRIGVCLDTCHVFAAGYDLRTLTAFKKTLDDFDKIVGMKYLRALHLNDSKAPFGSHRDLHQNIGLGFLGLRAFHNVMNEPRFEGLPMVLETPIDHKDPETGKDVEDKGVWAREIKMLEGLIGMDAEGDEFKALEKDLADKGAEERKKLQEVFDRKVEKDRKALEKGQSKLSFGGKKKALKEEVDKGSDSEVLVD</sequence>
<gene>
    <name evidence="11" type="ORF">JMJ35_002683</name>
</gene>
<dbReference type="AlphaFoldDB" id="A0AA39R7W9"/>
<feature type="compositionally biased region" description="Basic and acidic residues" evidence="9">
    <location>
        <begin position="582"/>
        <end position="591"/>
    </location>
</feature>
<evidence type="ECO:0000256" key="9">
    <source>
        <dbReference type="SAM" id="MobiDB-lite"/>
    </source>
</evidence>
<dbReference type="GO" id="GO:0006284">
    <property type="term" value="P:base-excision repair"/>
    <property type="evidence" value="ECO:0007669"/>
    <property type="project" value="TreeGrafter"/>
</dbReference>
<evidence type="ECO:0000313" key="12">
    <source>
        <dbReference type="Proteomes" id="UP001166286"/>
    </source>
</evidence>
<dbReference type="GO" id="GO:0008081">
    <property type="term" value="F:phosphoric diester hydrolase activity"/>
    <property type="evidence" value="ECO:0007669"/>
    <property type="project" value="TreeGrafter"/>
</dbReference>